<protein>
    <submittedName>
        <fullName evidence="1">Uncharacterized protein</fullName>
    </submittedName>
</protein>
<keyword evidence="2" id="KW-1185">Reference proteome</keyword>
<dbReference type="AlphaFoldDB" id="A0A5B7FFM9"/>
<gene>
    <name evidence="1" type="ORF">E2C01_037698</name>
</gene>
<organism evidence="1 2">
    <name type="scientific">Portunus trituberculatus</name>
    <name type="common">Swimming crab</name>
    <name type="synonym">Neptunus trituberculatus</name>
    <dbReference type="NCBI Taxonomy" id="210409"/>
    <lineage>
        <taxon>Eukaryota</taxon>
        <taxon>Metazoa</taxon>
        <taxon>Ecdysozoa</taxon>
        <taxon>Arthropoda</taxon>
        <taxon>Crustacea</taxon>
        <taxon>Multicrustacea</taxon>
        <taxon>Malacostraca</taxon>
        <taxon>Eumalacostraca</taxon>
        <taxon>Eucarida</taxon>
        <taxon>Decapoda</taxon>
        <taxon>Pleocyemata</taxon>
        <taxon>Brachyura</taxon>
        <taxon>Eubrachyura</taxon>
        <taxon>Portunoidea</taxon>
        <taxon>Portunidae</taxon>
        <taxon>Portuninae</taxon>
        <taxon>Portunus</taxon>
    </lineage>
</organism>
<accession>A0A5B7FFM9</accession>
<name>A0A5B7FFM9_PORTR</name>
<sequence>MKTSSSLSFRDQQSSPNYSSCQLNFDLIFRATGEFRATDAVKEDKHVIGMTGEGAEYQVRGRMLICSGDP</sequence>
<evidence type="ECO:0000313" key="2">
    <source>
        <dbReference type="Proteomes" id="UP000324222"/>
    </source>
</evidence>
<comment type="caution">
    <text evidence="1">The sequence shown here is derived from an EMBL/GenBank/DDBJ whole genome shotgun (WGS) entry which is preliminary data.</text>
</comment>
<dbReference type="Proteomes" id="UP000324222">
    <property type="component" value="Unassembled WGS sequence"/>
</dbReference>
<reference evidence="1 2" key="1">
    <citation type="submission" date="2019-05" db="EMBL/GenBank/DDBJ databases">
        <title>Another draft genome of Portunus trituberculatus and its Hox gene families provides insights of decapod evolution.</title>
        <authorList>
            <person name="Jeong J.-H."/>
            <person name="Song I."/>
            <person name="Kim S."/>
            <person name="Choi T."/>
            <person name="Kim D."/>
            <person name="Ryu S."/>
            <person name="Kim W."/>
        </authorList>
    </citation>
    <scope>NUCLEOTIDE SEQUENCE [LARGE SCALE GENOMIC DNA]</scope>
    <source>
        <tissue evidence="1">Muscle</tissue>
    </source>
</reference>
<dbReference type="EMBL" id="VSRR010006094">
    <property type="protein sequence ID" value="MPC44039.1"/>
    <property type="molecule type" value="Genomic_DNA"/>
</dbReference>
<evidence type="ECO:0000313" key="1">
    <source>
        <dbReference type="EMBL" id="MPC44039.1"/>
    </source>
</evidence>
<proteinExistence type="predicted"/>